<feature type="transmembrane region" description="Helical" evidence="6">
    <location>
        <begin position="371"/>
        <end position="392"/>
    </location>
</feature>
<reference evidence="8 9" key="1">
    <citation type="submission" date="2016-09" db="EMBL/GenBank/DDBJ databases">
        <title>Vagococcus teuberi sp. nov., isolated from the Malian artisanal sour milk fene.</title>
        <authorList>
            <person name="Wullschleger S."/>
            <person name="Seifert C."/>
            <person name="Baumgartner S."/>
            <person name="Lacroix C."/>
            <person name="Bonfoh B."/>
            <person name="Stevens M.J."/>
            <person name="Meile L."/>
        </authorList>
    </citation>
    <scope>NUCLEOTIDE SEQUENCE [LARGE SCALE GENOMIC DNA]</scope>
    <source>
        <strain evidence="8 9">DSM 21459</strain>
    </source>
</reference>
<name>A0A1J0A821_9ENTE</name>
<dbReference type="InterPro" id="IPR011701">
    <property type="entry name" value="MFS"/>
</dbReference>
<sequence>MEYNTNTTKKNTIGIVLSLMVGYSIIYMDKSMISTAIIPISSEFNLDSAQTGRIMSFFFLGYSLMQIPSGWIADKIGAKKVLMLSMILVAIFSAAFGLVGALSAFILVRFFAGVGHAGYPSSVTKAVATNFEPEKRTLIQSIILSTSGIGGILAFTLGANLININWRYAYFVLAGLFILSLILIFIFVPNNTPVQQQDKKRVPFSNVFLNRSVVFLAMAMLLQNFLLYGNMSWLPSVLNQKFELDLKSIGYLLAVNALFQTIATMYSGVLLSKLFLGKEKLFIFLTTALTAVLVIAFIFSNSLVLSMIFLVLVSILSVSAFTAMFTLPHKLINPEIIGASMGFINTGGTLGGFLAPMILGQLIKVGGGSFTLSFVFMAIASILAGLTVLFGIRKEEK</sequence>
<evidence type="ECO:0000313" key="8">
    <source>
        <dbReference type="EMBL" id="APB32092.1"/>
    </source>
</evidence>
<dbReference type="PANTHER" id="PTHR11662:SF399">
    <property type="entry name" value="FI19708P1-RELATED"/>
    <property type="match status" value="1"/>
</dbReference>
<keyword evidence="2" id="KW-0813">Transport</keyword>
<keyword evidence="5 6" id="KW-0472">Membrane</keyword>
<gene>
    <name evidence="8" type="ORF">BHY08_09900</name>
</gene>
<evidence type="ECO:0000256" key="6">
    <source>
        <dbReference type="SAM" id="Phobius"/>
    </source>
</evidence>
<dbReference type="STRING" id="519472.BHY08_09900"/>
<keyword evidence="4 6" id="KW-1133">Transmembrane helix</keyword>
<dbReference type="CDD" id="cd17319">
    <property type="entry name" value="MFS_ExuT_GudP_like"/>
    <property type="match status" value="1"/>
</dbReference>
<comment type="subcellular location">
    <subcellularLocation>
        <location evidence="1">Cell membrane</location>
        <topology evidence="1">Multi-pass membrane protein</topology>
    </subcellularLocation>
</comment>
<feature type="transmembrane region" description="Helical" evidence="6">
    <location>
        <begin position="208"/>
        <end position="229"/>
    </location>
</feature>
<feature type="transmembrane region" description="Helical" evidence="6">
    <location>
        <begin position="54"/>
        <end position="73"/>
    </location>
</feature>
<feature type="transmembrane region" description="Helical" evidence="6">
    <location>
        <begin position="305"/>
        <end position="327"/>
    </location>
</feature>
<dbReference type="GO" id="GO:0005886">
    <property type="term" value="C:plasma membrane"/>
    <property type="evidence" value="ECO:0007669"/>
    <property type="project" value="UniProtKB-SubCell"/>
</dbReference>
<dbReference type="RefSeq" id="WP_071457700.1">
    <property type="nucleotide sequence ID" value="NZ_CP017267.1"/>
</dbReference>
<dbReference type="AlphaFoldDB" id="A0A1J0A821"/>
<feature type="transmembrane region" description="Helical" evidence="6">
    <location>
        <begin position="249"/>
        <end position="269"/>
    </location>
</feature>
<dbReference type="InterPro" id="IPR020846">
    <property type="entry name" value="MFS_dom"/>
</dbReference>
<keyword evidence="3 6" id="KW-0812">Transmembrane</keyword>
<protein>
    <submittedName>
        <fullName evidence="8">Transporter</fullName>
    </submittedName>
</protein>
<evidence type="ECO:0000256" key="4">
    <source>
        <dbReference type="ARBA" id="ARBA00022989"/>
    </source>
</evidence>
<feature type="transmembrane region" description="Helical" evidence="6">
    <location>
        <begin position="85"/>
        <end position="112"/>
    </location>
</feature>
<feature type="transmembrane region" description="Helical" evidence="6">
    <location>
        <begin position="142"/>
        <end position="162"/>
    </location>
</feature>
<dbReference type="Gene3D" id="1.20.1250.20">
    <property type="entry name" value="MFS general substrate transporter like domains"/>
    <property type="match status" value="2"/>
</dbReference>
<dbReference type="Proteomes" id="UP000191200">
    <property type="component" value="Chromosome"/>
</dbReference>
<proteinExistence type="predicted"/>
<dbReference type="PROSITE" id="PS50850">
    <property type="entry name" value="MFS"/>
    <property type="match status" value="1"/>
</dbReference>
<dbReference type="InterPro" id="IPR050382">
    <property type="entry name" value="MFS_Na/Anion_cotransporter"/>
</dbReference>
<feature type="transmembrane region" description="Helical" evidence="6">
    <location>
        <begin position="281"/>
        <end position="299"/>
    </location>
</feature>
<dbReference type="InterPro" id="IPR036259">
    <property type="entry name" value="MFS_trans_sf"/>
</dbReference>
<evidence type="ECO:0000256" key="2">
    <source>
        <dbReference type="ARBA" id="ARBA00022448"/>
    </source>
</evidence>
<evidence type="ECO:0000259" key="7">
    <source>
        <dbReference type="PROSITE" id="PS50850"/>
    </source>
</evidence>
<dbReference type="OrthoDB" id="9773404at2"/>
<evidence type="ECO:0000256" key="1">
    <source>
        <dbReference type="ARBA" id="ARBA00004651"/>
    </source>
</evidence>
<evidence type="ECO:0000256" key="3">
    <source>
        <dbReference type="ARBA" id="ARBA00022692"/>
    </source>
</evidence>
<evidence type="ECO:0000313" key="9">
    <source>
        <dbReference type="Proteomes" id="UP000191200"/>
    </source>
</evidence>
<organism evidence="8 9">
    <name type="scientific">Vagococcus teuberi</name>
    <dbReference type="NCBI Taxonomy" id="519472"/>
    <lineage>
        <taxon>Bacteria</taxon>
        <taxon>Bacillati</taxon>
        <taxon>Bacillota</taxon>
        <taxon>Bacilli</taxon>
        <taxon>Lactobacillales</taxon>
        <taxon>Enterococcaceae</taxon>
        <taxon>Vagococcus</taxon>
    </lineage>
</organism>
<dbReference type="Pfam" id="PF07690">
    <property type="entry name" value="MFS_1"/>
    <property type="match status" value="1"/>
</dbReference>
<dbReference type="KEGG" id="vte:BHY08_09900"/>
<dbReference type="EMBL" id="CP017267">
    <property type="protein sequence ID" value="APB32092.1"/>
    <property type="molecule type" value="Genomic_DNA"/>
</dbReference>
<evidence type="ECO:0000256" key="5">
    <source>
        <dbReference type="ARBA" id="ARBA00023136"/>
    </source>
</evidence>
<feature type="transmembrane region" description="Helical" evidence="6">
    <location>
        <begin position="339"/>
        <end position="359"/>
    </location>
</feature>
<feature type="transmembrane region" description="Helical" evidence="6">
    <location>
        <begin position="168"/>
        <end position="188"/>
    </location>
</feature>
<accession>A0A1J0A821</accession>
<feature type="domain" description="Major facilitator superfamily (MFS) profile" evidence="7">
    <location>
        <begin position="15"/>
        <end position="396"/>
    </location>
</feature>
<dbReference type="SUPFAM" id="SSF103473">
    <property type="entry name" value="MFS general substrate transporter"/>
    <property type="match status" value="1"/>
</dbReference>
<dbReference type="PANTHER" id="PTHR11662">
    <property type="entry name" value="SOLUTE CARRIER FAMILY 17"/>
    <property type="match status" value="1"/>
</dbReference>
<keyword evidence="9" id="KW-1185">Reference proteome</keyword>
<dbReference type="GO" id="GO:0022857">
    <property type="term" value="F:transmembrane transporter activity"/>
    <property type="evidence" value="ECO:0007669"/>
    <property type="project" value="InterPro"/>
</dbReference>
<feature type="transmembrane region" description="Helical" evidence="6">
    <location>
        <begin position="12"/>
        <end position="33"/>
    </location>
</feature>